<dbReference type="EC" id="4.1.1.93" evidence="1"/>
<dbReference type="EMBL" id="MSIF01000001">
    <property type="protein sequence ID" value="OLF14183.1"/>
    <property type="molecule type" value="Genomic_DNA"/>
</dbReference>
<dbReference type="InterPro" id="IPR049381">
    <property type="entry name" value="UbiD-like_C"/>
</dbReference>
<feature type="binding site" evidence="1">
    <location>
        <position position="220"/>
    </location>
    <ligand>
        <name>K(+)</name>
        <dbReference type="ChEBI" id="CHEBI:29103"/>
    </ligand>
</feature>
<comment type="cofactor">
    <cofactor evidence="1">
        <name>K(+)</name>
        <dbReference type="ChEBI" id="CHEBI:29103"/>
    </cofactor>
    <text evidence="1">Binds 1 K(+) per subunit.</text>
</comment>
<feature type="binding site" evidence="1">
    <location>
        <position position="165"/>
    </location>
    <ligand>
        <name>K(+)</name>
        <dbReference type="ChEBI" id="CHEBI:29103"/>
    </ligand>
</feature>
<feature type="binding site" evidence="1">
    <location>
        <position position="187"/>
    </location>
    <ligand>
        <name>prenylated FMN</name>
        <dbReference type="ChEBI" id="CHEBI:87746"/>
    </ligand>
</feature>
<dbReference type="InterPro" id="IPR049383">
    <property type="entry name" value="UbiD-like_N"/>
</dbReference>
<keyword evidence="1" id="KW-0210">Decarboxylase</keyword>
<dbReference type="NCBIfam" id="TIGR00148">
    <property type="entry name" value="UbiD family decarboxylase"/>
    <property type="match status" value="1"/>
</dbReference>
<keyword evidence="1" id="KW-0058">Aromatic hydrocarbons catabolism</keyword>
<dbReference type="Gene3D" id="3.40.1670.10">
    <property type="entry name" value="UbiD C-terminal domain-like"/>
    <property type="match status" value="1"/>
</dbReference>
<feature type="binding site" evidence="1">
    <location>
        <position position="228"/>
    </location>
    <ligand>
        <name>prenylated FMN</name>
        <dbReference type="ChEBI" id="CHEBI:87746"/>
    </ligand>
</feature>
<dbReference type="InterPro" id="IPR048304">
    <property type="entry name" value="UbiD_Rift_dom"/>
</dbReference>
<dbReference type="Pfam" id="PF20696">
    <property type="entry name" value="UbiD_C"/>
    <property type="match status" value="1"/>
</dbReference>
<dbReference type="GO" id="GO:0034941">
    <property type="term" value="F:pyrrole-2-carboxylate decarboxylase activity"/>
    <property type="evidence" value="ECO:0007669"/>
    <property type="project" value="UniProtKB-EC"/>
</dbReference>
<sequence>MTGIPDLRDHLDALAALGDLRVVDEPIDPDLEVAAYTRHGYENRSPAPLFTRPACAVPGARLLGAPAALSSRADLPLARVALSLGLDPATAPAAIVDRLARVRDLPPVPPRIVADGPCQRHVALGAEADLDRWPVPVVHDGDGGPYVNTWGTIVVRTPDGSWTNWSISRVQKLDGHRMTGLFVPSQHLGVIWRQWADRGEPMPFALFQGGPPATPFVSSMPLARDVDEVGYLGAFYDQPVELVRCATVDLAVPTTAEVVIEGHVSPGRDADEGPFGEFPGYLVSGTGREPVYTITAITHRDDPVWPVIAEGRPVDDYHTAAGVCFAAEALGLLRAAGLPVTTVWCPFETANHWMVVTVPADWRRAGLDSTTLCARIGEVVWPTKFGFTVPKLFVLDDDVDPADPAELLWAVGTRQHPVDRVGVNAGPILPILACYTEREKAAKVGPRAVYDCLLEHRPAHSSFAGAYPAGVRERVRALLER</sequence>
<feature type="binding site" evidence="1">
    <location>
        <position position="228"/>
    </location>
    <ligand>
        <name>K(+)</name>
        <dbReference type="ChEBI" id="CHEBI:29103"/>
    </ligand>
</feature>
<gene>
    <name evidence="5" type="ORF">BLA60_03275</name>
</gene>
<keyword evidence="1" id="KW-0630">Potassium</keyword>
<comment type="caution">
    <text evidence="5">The sequence shown here is derived from an EMBL/GenBank/DDBJ whole genome shotgun (WGS) entry which is preliminary data.</text>
</comment>
<dbReference type="PANTHER" id="PTHR30108:SF17">
    <property type="entry name" value="FERULIC ACID DECARBOXYLASE 1"/>
    <property type="match status" value="1"/>
</dbReference>
<feature type="domain" description="3-octaprenyl-4-hydroxybenzoate carboxy-lyase-like N-terminal" evidence="3">
    <location>
        <begin position="11"/>
        <end position="99"/>
    </location>
</feature>
<feature type="binding site" evidence="1">
    <location>
        <position position="169"/>
    </location>
    <ligand>
        <name>prenylated FMN</name>
        <dbReference type="ChEBI" id="CHEBI:87746"/>
    </ligand>
</feature>
<feature type="active site" description="Proton donor" evidence="1">
    <location>
        <position position="277"/>
    </location>
</feature>
<feature type="binding site" evidence="1">
    <location>
        <position position="228"/>
    </location>
    <ligand>
        <name>Mn(2+)</name>
        <dbReference type="ChEBI" id="CHEBI:29035"/>
    </ligand>
</feature>
<evidence type="ECO:0000256" key="1">
    <source>
        <dbReference type="HAMAP-Rule" id="MF_01983"/>
    </source>
</evidence>
<comment type="cofactor">
    <cofactor evidence="1">
        <name>Mn(2+)</name>
        <dbReference type="ChEBI" id="CHEBI:29035"/>
    </cofactor>
    <text evidence="1">Binds 1 Mn(2+) per subunit.</text>
</comment>
<feature type="domain" description="3-octaprenyl-4-hydroxybenzoate carboxy-lyase-like Rift-related" evidence="2">
    <location>
        <begin position="114"/>
        <end position="313"/>
    </location>
</feature>
<dbReference type="Pfam" id="PF01977">
    <property type="entry name" value="UbiD"/>
    <property type="match status" value="1"/>
</dbReference>
<dbReference type="SUPFAM" id="SSF143968">
    <property type="entry name" value="UbiD C-terminal domain-like"/>
    <property type="match status" value="1"/>
</dbReference>
<comment type="catalytic activity">
    <reaction evidence="1">
        <text>pyrrole-2-carboxylate + H(+) = 1H-pyrrole + CO2</text>
        <dbReference type="Rhea" id="RHEA:31375"/>
        <dbReference type="ChEBI" id="CHEBI:15378"/>
        <dbReference type="ChEBI" id="CHEBI:16526"/>
        <dbReference type="ChEBI" id="CHEBI:19203"/>
        <dbReference type="ChEBI" id="CHEBI:27660"/>
        <dbReference type="EC" id="4.1.1.93"/>
    </reaction>
</comment>
<comment type="function">
    <text evidence="1">Catalyzes the prenyl-FMN-dependent decarboxylation of pyrrole-2-carboxylate (P2C). Can also catalyze the carboxylation of pyrrole in the presence of elevated concentrations of CO(2) or bicarbonate.</text>
</comment>
<accession>A0A7Z1B0V1</accession>
<feature type="binding site" evidence="1">
    <location>
        <position position="187"/>
    </location>
    <ligand>
        <name>Mn(2+)</name>
        <dbReference type="ChEBI" id="CHEBI:29035"/>
    </ligand>
</feature>
<keyword evidence="1" id="KW-0288">FMN</keyword>
<evidence type="ECO:0000313" key="5">
    <source>
        <dbReference type="EMBL" id="OLF14183.1"/>
    </source>
</evidence>
<keyword evidence="1" id="KW-0285">Flavoprotein</keyword>
<evidence type="ECO:0000313" key="6">
    <source>
        <dbReference type="Proteomes" id="UP000185696"/>
    </source>
</evidence>
<dbReference type="Pfam" id="PF20695">
    <property type="entry name" value="UbiD_N"/>
    <property type="match status" value="1"/>
</dbReference>
<name>A0A7Z1B0V1_9PSEU</name>
<keyword evidence="5" id="KW-0830">Ubiquinone</keyword>
<dbReference type="OrthoDB" id="9809841at2"/>
<evidence type="ECO:0000259" key="2">
    <source>
        <dbReference type="Pfam" id="PF01977"/>
    </source>
</evidence>
<organism evidence="5 6">
    <name type="scientific">Actinophytocola xinjiangensis</name>
    <dbReference type="NCBI Taxonomy" id="485602"/>
    <lineage>
        <taxon>Bacteria</taxon>
        <taxon>Bacillati</taxon>
        <taxon>Actinomycetota</taxon>
        <taxon>Actinomycetes</taxon>
        <taxon>Pseudonocardiales</taxon>
        <taxon>Pseudonocardiaceae</taxon>
    </lineage>
</organism>
<dbReference type="PANTHER" id="PTHR30108">
    <property type="entry name" value="3-OCTAPRENYL-4-HYDROXYBENZOATE CARBOXY-LYASE-RELATED"/>
    <property type="match status" value="1"/>
</dbReference>
<dbReference type="InterPro" id="IPR002830">
    <property type="entry name" value="UbiD"/>
</dbReference>
<proteinExistence type="inferred from homology"/>
<evidence type="ECO:0000259" key="4">
    <source>
        <dbReference type="Pfam" id="PF20696"/>
    </source>
</evidence>
<dbReference type="AlphaFoldDB" id="A0A7Z1B0V1"/>
<dbReference type="RefSeq" id="WP_075131130.1">
    <property type="nucleotide sequence ID" value="NZ_MSIF01000001.1"/>
</dbReference>
<keyword evidence="1" id="KW-0479">Metal-binding</keyword>
<dbReference type="HAMAP" id="MF_01983">
    <property type="entry name" value="UbiD_FDC"/>
    <property type="match status" value="1"/>
</dbReference>
<comment type="cofactor">
    <cofactor evidence="1">
        <name>prenylated FMN</name>
        <dbReference type="ChEBI" id="CHEBI:87746"/>
    </cofactor>
    <text evidence="1">Binds 1 prenylated FMN per subunit.</text>
</comment>
<keyword evidence="1" id="KW-0456">Lyase</keyword>
<feature type="domain" description="3-octaprenyl-4-hydroxybenzoate carboxy-lyase-like C-terminal" evidence="4">
    <location>
        <begin position="321"/>
        <end position="440"/>
    </location>
</feature>
<comment type="catalytic activity">
    <reaction evidence="1">
        <text>pyrrole-2-carboxylate + H2O = 1H-pyrrole + hydrogencarbonate</text>
        <dbReference type="Rhea" id="RHEA:31379"/>
        <dbReference type="ChEBI" id="CHEBI:15377"/>
        <dbReference type="ChEBI" id="CHEBI:17544"/>
        <dbReference type="ChEBI" id="CHEBI:19203"/>
        <dbReference type="ChEBI" id="CHEBI:27660"/>
        <dbReference type="EC" id="4.1.1.93"/>
    </reaction>
</comment>
<protein>
    <recommendedName>
        <fullName evidence="1">Pyrrole-2-carboxylic acid decarboxylase</fullName>
        <shortName evidence="1">P2C decarboxylase</shortName>
        <ecNumber evidence="1">4.1.1.93</ecNumber>
    </recommendedName>
</protein>
<dbReference type="SUPFAM" id="SSF50475">
    <property type="entry name" value="FMN-binding split barrel"/>
    <property type="match status" value="1"/>
</dbReference>
<comment type="caution">
    <text evidence="1">Lacks conserved residue(s) required for the propagation of feature annotation.</text>
</comment>
<comment type="subunit">
    <text evidence="1">Homodimer.</text>
</comment>
<dbReference type="GO" id="GO:0046872">
    <property type="term" value="F:metal ion binding"/>
    <property type="evidence" value="ECO:0007669"/>
    <property type="project" value="UniProtKB-KW"/>
</dbReference>
<keyword evidence="1" id="KW-0464">Manganese</keyword>
<keyword evidence="6" id="KW-1185">Reference proteome</keyword>
<dbReference type="Proteomes" id="UP000185696">
    <property type="component" value="Unassembled WGS sequence"/>
</dbReference>
<feature type="binding site" evidence="1">
    <location>
        <position position="186"/>
    </location>
    <ligand>
        <name>prenylated FMN</name>
        <dbReference type="ChEBI" id="CHEBI:87746"/>
    </ligand>
</feature>
<comment type="similarity">
    <text evidence="1">Belongs to the UbiD family. UbiD-like/FDC subfamily.</text>
</comment>
<dbReference type="InterPro" id="IPR032903">
    <property type="entry name" value="FDC-like"/>
</dbReference>
<reference evidence="5 6" key="1">
    <citation type="submission" date="2016-12" db="EMBL/GenBank/DDBJ databases">
        <title>The draft genome sequence of Actinophytocola xinjiangensis.</title>
        <authorList>
            <person name="Wang W."/>
            <person name="Yuan L."/>
        </authorList>
    </citation>
    <scope>NUCLEOTIDE SEQUENCE [LARGE SCALE GENOMIC DNA]</scope>
    <source>
        <strain evidence="5 6">CGMCC 4.4663</strain>
    </source>
</reference>
<evidence type="ECO:0000259" key="3">
    <source>
        <dbReference type="Pfam" id="PF20695"/>
    </source>
</evidence>
<dbReference type="GO" id="GO:0005737">
    <property type="term" value="C:cytoplasm"/>
    <property type="evidence" value="ECO:0007669"/>
    <property type="project" value="TreeGrafter"/>
</dbReference>